<keyword evidence="3" id="KW-0808">Transferase</keyword>
<dbReference type="Pfam" id="PF04577">
    <property type="entry name" value="Glyco_transf_61"/>
    <property type="match status" value="1"/>
</dbReference>
<dbReference type="Proteomes" id="UP000257131">
    <property type="component" value="Unassembled WGS sequence"/>
</dbReference>
<sequence length="695" mass="77702">MGEDDAKPPGAPQPPRARSAKAAVRRNAFVLRDEFVDAYHVRGSDVLFVTFDDLGTVEEYDPPQPWMHRRLERMDVSVLGMIAKRKDWYRNPSAARLLTELRDAGFFDRFSRILFTGSSMGGYAALTFAGLVPGAEVMAFSPQSTLNRDIAPFEERFPYGHRKWDWETPDFLDAAEAVPRTSQVWLIYDPFVPEDRAHARRLDGPNVRHVKLGHFGHRAIRKLSKFRLLDPLVSGIAAGSVDWPAFWRDLRQARRDNRAYLKTLLGNAEAAGHGQLTRAAAVRVLEKFPRNTVARAILAKRAEPAKLAERPRETPDWTHDPGPRALSGDAVFTDALLDLDRPLVVPERPGDRKLACGVLEPGGRFVEESRSWILPKKHTVAPTLLPGEDVSDLAGVHIFGGHLRGHFGHFLVESSARLWALERLQGRIDSVIYMPFRGKLRPARKVISSYRWFFDVLGINTPIQTFDHAVRPERLFVPEMGFGWGARYAGSPAYRAFMRSRLEAATEPRGGEKLYISRSRLLPVRGRVLGESAIEAAMAANGYEIFHPQKASIEEQVARYRAARDIVALDGSALHLAAFVMPPGGRVAIILRRSKANVADYLTQYRAFCGITPGVVDALVTEWVAPDIARSDYRSVGELDFAKVFARLAELGMLPEEFRPDLPPREALMQELAAFSEARGASLIPLAEARMRAAE</sequence>
<gene>
    <name evidence="3" type="ORF">DRV84_14985</name>
</gene>
<dbReference type="InterPro" id="IPR029058">
    <property type="entry name" value="AB_hydrolase_fold"/>
</dbReference>
<organism evidence="3 4">
    <name type="scientific">Rhodosalinus sediminis</name>
    <dbReference type="NCBI Taxonomy" id="1940533"/>
    <lineage>
        <taxon>Bacteria</taxon>
        <taxon>Pseudomonadati</taxon>
        <taxon>Pseudomonadota</taxon>
        <taxon>Alphaproteobacteria</taxon>
        <taxon>Rhodobacterales</taxon>
        <taxon>Paracoccaceae</taxon>
        <taxon>Rhodosalinus</taxon>
    </lineage>
</organism>
<dbReference type="RefSeq" id="WP_115982123.1">
    <property type="nucleotide sequence ID" value="NZ_QOHR01000058.1"/>
</dbReference>
<protein>
    <submittedName>
        <fullName evidence="3">Glycosyltransferase family 61 protein</fullName>
    </submittedName>
</protein>
<feature type="compositionally biased region" description="Basic and acidic residues" evidence="1">
    <location>
        <begin position="304"/>
        <end position="322"/>
    </location>
</feature>
<dbReference type="InterPro" id="IPR049625">
    <property type="entry name" value="Glyco_transf_61_cat"/>
</dbReference>
<dbReference type="OrthoDB" id="7843421at2"/>
<feature type="domain" description="Glycosyltransferase 61 catalytic" evidence="2">
    <location>
        <begin position="407"/>
        <end position="587"/>
    </location>
</feature>
<feature type="region of interest" description="Disordered" evidence="1">
    <location>
        <begin position="1"/>
        <end position="20"/>
    </location>
</feature>
<dbReference type="AlphaFoldDB" id="A0A3D9BJ82"/>
<comment type="caution">
    <text evidence="3">The sequence shown here is derived from an EMBL/GenBank/DDBJ whole genome shotgun (WGS) entry which is preliminary data.</text>
</comment>
<proteinExistence type="predicted"/>
<accession>A0A3D9BJ82</accession>
<keyword evidence="4" id="KW-1185">Reference proteome</keyword>
<evidence type="ECO:0000313" key="4">
    <source>
        <dbReference type="Proteomes" id="UP000257131"/>
    </source>
</evidence>
<name>A0A3D9BJ82_9RHOB</name>
<feature type="region of interest" description="Disordered" evidence="1">
    <location>
        <begin position="304"/>
        <end position="324"/>
    </location>
</feature>
<dbReference type="SUPFAM" id="SSF53474">
    <property type="entry name" value="alpha/beta-Hydrolases"/>
    <property type="match status" value="1"/>
</dbReference>
<evidence type="ECO:0000313" key="3">
    <source>
        <dbReference type="EMBL" id="REC53517.1"/>
    </source>
</evidence>
<reference evidence="3 4" key="1">
    <citation type="journal article" date="2017" name="Int. J. Syst. Evol. Microbiol.">
        <title>Rhodosalinus sediminis gen. nov., sp. nov., isolated from marine saltern.</title>
        <authorList>
            <person name="Guo L.Y."/>
            <person name="Ling S.K."/>
            <person name="Li C.M."/>
            <person name="Chen G.J."/>
            <person name="Du Z.J."/>
        </authorList>
    </citation>
    <scope>NUCLEOTIDE SEQUENCE [LARGE SCALE GENOMIC DNA]</scope>
    <source>
        <strain evidence="3 4">WDN1C137</strain>
    </source>
</reference>
<dbReference type="EMBL" id="QOHR01000058">
    <property type="protein sequence ID" value="REC53517.1"/>
    <property type="molecule type" value="Genomic_DNA"/>
</dbReference>
<evidence type="ECO:0000256" key="1">
    <source>
        <dbReference type="SAM" id="MobiDB-lite"/>
    </source>
</evidence>
<dbReference type="GO" id="GO:0016757">
    <property type="term" value="F:glycosyltransferase activity"/>
    <property type="evidence" value="ECO:0007669"/>
    <property type="project" value="InterPro"/>
</dbReference>
<evidence type="ECO:0000259" key="2">
    <source>
        <dbReference type="Pfam" id="PF04577"/>
    </source>
</evidence>